<feature type="transmembrane region" description="Helical" evidence="9">
    <location>
        <begin position="237"/>
        <end position="256"/>
    </location>
</feature>
<reference evidence="11 12" key="1">
    <citation type="submission" date="2017-03" db="EMBL/GenBank/DDBJ databases">
        <authorList>
            <person name="Afonso C.L."/>
            <person name="Miller P.J."/>
            <person name="Scott M.A."/>
            <person name="Spackman E."/>
            <person name="Goraichik I."/>
            <person name="Dimitrov K.M."/>
            <person name="Suarez D.L."/>
            <person name="Swayne D.E."/>
        </authorList>
    </citation>
    <scope>NUCLEOTIDE SEQUENCE [LARGE SCALE GENOMIC DNA]</scope>
    <source>
        <strain evidence="11 12">CECT 7751</strain>
    </source>
</reference>
<dbReference type="InterPro" id="IPR000412">
    <property type="entry name" value="ABC_2_transport"/>
</dbReference>
<evidence type="ECO:0000256" key="6">
    <source>
        <dbReference type="ARBA" id="ARBA00022692"/>
    </source>
</evidence>
<evidence type="ECO:0000256" key="8">
    <source>
        <dbReference type="ARBA" id="ARBA00023136"/>
    </source>
</evidence>
<keyword evidence="12" id="KW-1185">Reference proteome</keyword>
<evidence type="ECO:0000256" key="4">
    <source>
        <dbReference type="ARBA" id="ARBA00022475"/>
    </source>
</evidence>
<dbReference type="PRINTS" id="PR00164">
    <property type="entry name" value="ABC2TRNSPORT"/>
</dbReference>
<keyword evidence="5" id="KW-0997">Cell inner membrane</keyword>
<dbReference type="Proteomes" id="UP000193963">
    <property type="component" value="Unassembled WGS sequence"/>
</dbReference>
<evidence type="ECO:0000256" key="2">
    <source>
        <dbReference type="ARBA" id="ARBA00007783"/>
    </source>
</evidence>
<dbReference type="GO" id="GO:0015920">
    <property type="term" value="P:lipopolysaccharide transport"/>
    <property type="evidence" value="ECO:0007669"/>
    <property type="project" value="TreeGrafter"/>
</dbReference>
<feature type="transmembrane region" description="Helical" evidence="9">
    <location>
        <begin position="114"/>
        <end position="140"/>
    </location>
</feature>
<evidence type="ECO:0000256" key="5">
    <source>
        <dbReference type="ARBA" id="ARBA00022519"/>
    </source>
</evidence>
<accession>A0A1X7A0D1</accession>
<keyword evidence="8 9" id="KW-0472">Membrane</keyword>
<organism evidence="11 12">
    <name type="scientific">Pseudooceanicola marinus</name>
    <dbReference type="NCBI Taxonomy" id="396013"/>
    <lineage>
        <taxon>Bacteria</taxon>
        <taxon>Pseudomonadati</taxon>
        <taxon>Pseudomonadota</taxon>
        <taxon>Alphaproteobacteria</taxon>
        <taxon>Rhodobacterales</taxon>
        <taxon>Paracoccaceae</taxon>
        <taxon>Pseudooceanicola</taxon>
    </lineage>
</organism>
<name>A0A1X7A0D1_9RHOB</name>
<proteinExistence type="inferred from homology"/>
<comment type="similarity">
    <text evidence="2 9">Belongs to the ABC-2 integral membrane protein family.</text>
</comment>
<evidence type="ECO:0000256" key="3">
    <source>
        <dbReference type="ARBA" id="ARBA00022448"/>
    </source>
</evidence>
<dbReference type="InterPro" id="IPR047817">
    <property type="entry name" value="ABC2_TM_bact-type"/>
</dbReference>
<evidence type="ECO:0000256" key="1">
    <source>
        <dbReference type="ARBA" id="ARBA00004429"/>
    </source>
</evidence>
<dbReference type="GO" id="GO:0140359">
    <property type="term" value="F:ABC-type transporter activity"/>
    <property type="evidence" value="ECO:0007669"/>
    <property type="project" value="InterPro"/>
</dbReference>
<comment type="subcellular location">
    <subcellularLocation>
        <location evidence="1 9">Cell inner membrane</location>
        <topology evidence="1 9">Multi-pass membrane protein</topology>
    </subcellularLocation>
</comment>
<dbReference type="GO" id="GO:0043190">
    <property type="term" value="C:ATP-binding cassette (ABC) transporter complex"/>
    <property type="evidence" value="ECO:0007669"/>
    <property type="project" value="InterPro"/>
</dbReference>
<gene>
    <name evidence="11" type="primary">kpsM</name>
    <name evidence="11" type="ORF">PSM7751_03461</name>
</gene>
<feature type="transmembrane region" description="Helical" evidence="9">
    <location>
        <begin position="182"/>
        <end position="200"/>
    </location>
</feature>
<keyword evidence="7 9" id="KW-1133">Transmembrane helix</keyword>
<evidence type="ECO:0000256" key="9">
    <source>
        <dbReference type="RuleBase" id="RU361157"/>
    </source>
</evidence>
<dbReference type="PROSITE" id="PS51012">
    <property type="entry name" value="ABC_TM2"/>
    <property type="match status" value="1"/>
</dbReference>
<sequence length="266" mass="30171">MPHPPPLAVRPPRRGDSFRVILALMLREMATSHGRSPGGYLWAVIEPVAGIALLSFIFSVALRNPGLGVTFPLFYATGMLPFGMFTLLVSRTAGALEFSRPLLALPRVGWREAIAARFLLNLMTQVMISYILLAGILWIFRTRAILDFGAILEAYTLCALLGLGLGTLNCLLQGMIPVWVHFWSILMRPMFIISTIFFLFESVPQPWRDWLWWNPLVHVVAILRRGIYPSYDASWASPVYVALWGLISLVFGLLFLRRHHREILRR</sequence>
<evidence type="ECO:0000313" key="12">
    <source>
        <dbReference type="Proteomes" id="UP000193963"/>
    </source>
</evidence>
<feature type="domain" description="ABC transmembrane type-2" evidence="10">
    <location>
        <begin position="38"/>
        <end position="259"/>
    </location>
</feature>
<evidence type="ECO:0000256" key="7">
    <source>
        <dbReference type="ARBA" id="ARBA00022989"/>
    </source>
</evidence>
<feature type="transmembrane region" description="Helical" evidence="9">
    <location>
        <begin position="39"/>
        <end position="61"/>
    </location>
</feature>
<keyword evidence="3 9" id="KW-0813">Transport</keyword>
<keyword evidence="6 9" id="KW-0812">Transmembrane</keyword>
<keyword evidence="4 9" id="KW-1003">Cell membrane</keyword>
<dbReference type="PANTHER" id="PTHR30413">
    <property type="entry name" value="INNER MEMBRANE TRANSPORT PERMEASE"/>
    <property type="match status" value="1"/>
</dbReference>
<evidence type="ECO:0000313" key="11">
    <source>
        <dbReference type="EMBL" id="SLN66538.1"/>
    </source>
</evidence>
<dbReference type="PANTHER" id="PTHR30413:SF8">
    <property type="entry name" value="TRANSPORT PERMEASE PROTEIN"/>
    <property type="match status" value="1"/>
</dbReference>
<dbReference type="AlphaFoldDB" id="A0A1X7A0D1"/>
<dbReference type="EMBL" id="FWFN01000007">
    <property type="protein sequence ID" value="SLN66538.1"/>
    <property type="molecule type" value="Genomic_DNA"/>
</dbReference>
<protein>
    <recommendedName>
        <fullName evidence="9">Transport permease protein</fullName>
    </recommendedName>
</protein>
<dbReference type="Pfam" id="PF01061">
    <property type="entry name" value="ABC2_membrane"/>
    <property type="match status" value="1"/>
</dbReference>
<feature type="transmembrane region" description="Helical" evidence="9">
    <location>
        <begin position="73"/>
        <end position="94"/>
    </location>
</feature>
<feature type="transmembrane region" description="Helical" evidence="9">
    <location>
        <begin position="152"/>
        <end position="176"/>
    </location>
</feature>
<dbReference type="RefSeq" id="WP_198431893.1">
    <property type="nucleotide sequence ID" value="NZ_PGTC01000016.1"/>
</dbReference>
<dbReference type="InterPro" id="IPR013525">
    <property type="entry name" value="ABC2_TM"/>
</dbReference>
<evidence type="ECO:0000259" key="10">
    <source>
        <dbReference type="PROSITE" id="PS51012"/>
    </source>
</evidence>